<dbReference type="EC" id="7.-.-.-" evidence="10"/>
<gene>
    <name evidence="10" type="primary">rnfB</name>
    <name evidence="13" type="ORF">CSB45_07760</name>
</gene>
<feature type="binding site" evidence="10">
    <location>
        <position position="141"/>
    </location>
    <ligand>
        <name>[4Fe-4S] cluster</name>
        <dbReference type="ChEBI" id="CHEBI:49883"/>
        <label>2</label>
    </ligand>
</feature>
<dbReference type="PROSITE" id="PS51379">
    <property type="entry name" value="4FE4S_FER_2"/>
    <property type="match status" value="3"/>
</dbReference>
<dbReference type="SUPFAM" id="SSF54862">
    <property type="entry name" value="4Fe-4S ferredoxins"/>
    <property type="match status" value="1"/>
</dbReference>
<dbReference type="GO" id="GO:0005886">
    <property type="term" value="C:plasma membrane"/>
    <property type="evidence" value="ECO:0007669"/>
    <property type="project" value="UniProtKB-SubCell"/>
</dbReference>
<dbReference type="GO" id="GO:0009055">
    <property type="term" value="F:electron transfer activity"/>
    <property type="evidence" value="ECO:0007669"/>
    <property type="project" value="InterPro"/>
</dbReference>
<feature type="domain" description="4Fe-4S ferredoxin-type" evidence="11">
    <location>
        <begin position="204"/>
        <end position="237"/>
    </location>
</feature>
<dbReference type="GO" id="GO:0046872">
    <property type="term" value="F:metal ion binding"/>
    <property type="evidence" value="ECO:0007669"/>
    <property type="project" value="UniProtKB-KW"/>
</dbReference>
<evidence type="ECO:0000256" key="5">
    <source>
        <dbReference type="ARBA" id="ARBA00022967"/>
    </source>
</evidence>
<dbReference type="GO" id="GO:0051539">
    <property type="term" value="F:4 iron, 4 sulfur cluster binding"/>
    <property type="evidence" value="ECO:0007669"/>
    <property type="project" value="UniProtKB-UniRule"/>
</dbReference>
<evidence type="ECO:0000313" key="14">
    <source>
        <dbReference type="Proteomes" id="UP000229740"/>
    </source>
</evidence>
<evidence type="ECO:0000256" key="9">
    <source>
        <dbReference type="ARBA" id="ARBA00023136"/>
    </source>
</evidence>
<keyword evidence="3 10" id="KW-0479">Metal-binding</keyword>
<evidence type="ECO:0000256" key="4">
    <source>
        <dbReference type="ARBA" id="ARBA00022737"/>
    </source>
</evidence>
<dbReference type="PANTHER" id="PTHR43560">
    <property type="entry name" value="ION-TRANSLOCATING OXIDOREDUCTASE COMPLEX SUBUNIT B"/>
    <property type="match status" value="1"/>
</dbReference>
<keyword evidence="8 10" id="KW-0411">Iron-sulfur</keyword>
<evidence type="ECO:0000256" key="8">
    <source>
        <dbReference type="ARBA" id="ARBA00023014"/>
    </source>
</evidence>
<keyword evidence="6 10" id="KW-0249">Electron transport</keyword>
<evidence type="ECO:0000256" key="3">
    <source>
        <dbReference type="ARBA" id="ARBA00022723"/>
    </source>
</evidence>
<comment type="caution">
    <text evidence="10">Lacks conserved residue(s) required for the propagation of feature annotation.</text>
</comment>
<dbReference type="InterPro" id="IPR010207">
    <property type="entry name" value="Elect_transpt_cplx_RnfB/RsxB"/>
</dbReference>
<keyword evidence="7 10" id="KW-0408">Iron</keyword>
<feature type="domain" description="4Fe-4S ferredoxin-type" evidence="11">
    <location>
        <begin position="162"/>
        <end position="191"/>
    </location>
</feature>
<dbReference type="GO" id="GO:0022900">
    <property type="term" value="P:electron transport chain"/>
    <property type="evidence" value="ECO:0007669"/>
    <property type="project" value="UniProtKB-UniRule"/>
</dbReference>
<feature type="domain" description="4Fe-4S ferredoxin-type" evidence="11">
    <location>
        <begin position="126"/>
        <end position="161"/>
    </location>
</feature>
<dbReference type="Pfam" id="PF04060">
    <property type="entry name" value="FeS"/>
    <property type="match status" value="1"/>
</dbReference>
<feature type="binding site" evidence="10">
    <location>
        <position position="74"/>
    </location>
    <ligand>
        <name>[4Fe-4S] cluster</name>
        <dbReference type="ChEBI" id="CHEBI:49883"/>
        <label>1</label>
    </ligand>
</feature>
<comment type="cofactor">
    <cofactor evidence="10">
        <name>[4Fe-4S] cluster</name>
        <dbReference type="ChEBI" id="CHEBI:49883"/>
    </cofactor>
    <text evidence="10">Binds 3 [4Fe-4S] clusters.</text>
</comment>
<evidence type="ECO:0000256" key="2">
    <source>
        <dbReference type="ARBA" id="ARBA00022485"/>
    </source>
</evidence>
<dbReference type="AlphaFoldDB" id="A0A2G6E5P2"/>
<evidence type="ECO:0000313" key="13">
    <source>
        <dbReference type="EMBL" id="PID57409.1"/>
    </source>
</evidence>
<dbReference type="Gene3D" id="1.10.15.40">
    <property type="entry name" value="Electron transport complex subunit B, putative Fe-S cluster"/>
    <property type="match status" value="1"/>
</dbReference>
<feature type="region of interest" description="Hydrophobic" evidence="10">
    <location>
        <begin position="1"/>
        <end position="26"/>
    </location>
</feature>
<feature type="binding site" evidence="10">
    <location>
        <position position="49"/>
    </location>
    <ligand>
        <name>[4Fe-4S] cluster</name>
        <dbReference type="ChEBI" id="CHEBI:49883"/>
        <label>1</label>
    </ligand>
</feature>
<feature type="binding site" evidence="10">
    <location>
        <position position="171"/>
    </location>
    <ligand>
        <name>[4Fe-4S] cluster</name>
        <dbReference type="ChEBI" id="CHEBI:49883"/>
        <label>3</label>
    </ligand>
</feature>
<keyword evidence="10" id="KW-1003">Cell membrane</keyword>
<dbReference type="Gene3D" id="3.30.70.20">
    <property type="match status" value="1"/>
</dbReference>
<dbReference type="InterPro" id="IPR007202">
    <property type="entry name" value="4Fe-4S_dom"/>
</dbReference>
<dbReference type="Proteomes" id="UP000229740">
    <property type="component" value="Unassembled WGS sequence"/>
</dbReference>
<feature type="binding site" evidence="10">
    <location>
        <position position="147"/>
    </location>
    <ligand>
        <name>[4Fe-4S] cluster</name>
        <dbReference type="ChEBI" id="CHEBI:49883"/>
        <label>2</label>
    </ligand>
</feature>
<dbReference type="InterPro" id="IPR017896">
    <property type="entry name" value="4Fe4S_Fe-S-bd"/>
</dbReference>
<evidence type="ECO:0000256" key="7">
    <source>
        <dbReference type="ARBA" id="ARBA00023004"/>
    </source>
</evidence>
<feature type="binding site" evidence="10">
    <location>
        <position position="52"/>
    </location>
    <ligand>
        <name>[4Fe-4S] cluster</name>
        <dbReference type="ChEBI" id="CHEBI:49883"/>
        <label>1</label>
    </ligand>
</feature>
<evidence type="ECO:0000256" key="10">
    <source>
        <dbReference type="HAMAP-Rule" id="MF_00463"/>
    </source>
</evidence>
<dbReference type="HAMAP" id="MF_00463">
    <property type="entry name" value="RsxB_RnfB"/>
    <property type="match status" value="1"/>
</dbReference>
<name>A0A2G6E5P2_9BACT</name>
<comment type="function">
    <text evidence="10">Part of a membrane-bound complex that couples electron transfer with translocation of ions across the membrane.</text>
</comment>
<feature type="binding site" evidence="10">
    <location>
        <position position="177"/>
    </location>
    <ligand>
        <name>[4Fe-4S] cluster</name>
        <dbReference type="ChEBI" id="CHEBI:49883"/>
        <label>3</label>
    </ligand>
</feature>
<keyword evidence="9 10" id="KW-0472">Membrane</keyword>
<comment type="caution">
    <text evidence="13">The sequence shown here is derived from an EMBL/GenBank/DDBJ whole genome shotgun (WGS) entry which is preliminary data.</text>
</comment>
<proteinExistence type="inferred from homology"/>
<feature type="binding site" evidence="10">
    <location>
        <position position="137"/>
    </location>
    <ligand>
        <name>[4Fe-4S] cluster</name>
        <dbReference type="ChEBI" id="CHEBI:49883"/>
        <label>2</label>
    </ligand>
</feature>
<reference evidence="13 14" key="1">
    <citation type="submission" date="2017-10" db="EMBL/GenBank/DDBJ databases">
        <title>Novel microbial diversity and functional potential in the marine mammal oral microbiome.</title>
        <authorList>
            <person name="Dudek N.K."/>
            <person name="Sun C.L."/>
            <person name="Burstein D."/>
            <person name="Kantor R.S."/>
            <person name="Aliaga Goltsman D.S."/>
            <person name="Bik E.M."/>
            <person name="Thomas B.C."/>
            <person name="Banfield J.F."/>
            <person name="Relman D.A."/>
        </authorList>
    </citation>
    <scope>NUCLEOTIDE SEQUENCE [LARGE SCALE GENOMIC DNA]</scope>
    <source>
        <strain evidence="13">DOLZORAL124_49_17</strain>
    </source>
</reference>
<comment type="subcellular location">
    <subcellularLocation>
        <location evidence="10">Cell membrane</location>
    </subcellularLocation>
</comment>
<feature type="binding site" evidence="10">
    <location>
        <position position="57"/>
    </location>
    <ligand>
        <name>[4Fe-4S] cluster</name>
        <dbReference type="ChEBI" id="CHEBI:49883"/>
        <label>1</label>
    </ligand>
</feature>
<dbReference type="PROSITE" id="PS00198">
    <property type="entry name" value="4FE4S_FER_1"/>
    <property type="match status" value="1"/>
</dbReference>
<dbReference type="InterPro" id="IPR017900">
    <property type="entry name" value="4Fe4S_Fe_S_CS"/>
</dbReference>
<dbReference type="InterPro" id="IPR050395">
    <property type="entry name" value="4Fe4S_Ferredoxin_RnfB"/>
</dbReference>
<evidence type="ECO:0000259" key="11">
    <source>
        <dbReference type="PROSITE" id="PS51379"/>
    </source>
</evidence>
<dbReference type="NCBIfam" id="TIGR01944">
    <property type="entry name" value="rnfB"/>
    <property type="match status" value="1"/>
</dbReference>
<dbReference type="EMBL" id="PDPS01000027">
    <property type="protein sequence ID" value="PID57409.1"/>
    <property type="molecule type" value="Genomic_DNA"/>
</dbReference>
<dbReference type="PROSITE" id="PS51656">
    <property type="entry name" value="4FE4S"/>
    <property type="match status" value="1"/>
</dbReference>
<dbReference type="Pfam" id="PF00037">
    <property type="entry name" value="Fer4"/>
    <property type="match status" value="1"/>
</dbReference>
<feature type="domain" description="4Fe-4S" evidence="12">
    <location>
        <begin position="32"/>
        <end position="91"/>
    </location>
</feature>
<comment type="subunit">
    <text evidence="10">The complex is composed of six subunits: RnfA, RnfB, RnfC, RnfD, RnfE and RnfG.</text>
</comment>
<sequence>MMSIVLAIVSMAALCCVFALLLAVADNKLRVEEDPRVTAVYEALPGVNCGGCGFPGCMPFAEHVAAGEAPINGCAPGGSETAQKIASIMGVESSNTEKQIAVVLCHGGREESVRNAEYRGVENCRAAVMIAGGGKECQYGCLGYADCVASCPFDAITMNENDLPVVDAERCTACGNCVEACPRNLIELHAVSHKMFVFCKSLDKGPAVKKACSVGCIGCRLCVKNSPVENGITMQGSLACINHDICPSSDLVVEKCPMNTIQLL</sequence>
<keyword evidence="5 10" id="KW-1278">Translocase</keyword>
<evidence type="ECO:0000256" key="6">
    <source>
        <dbReference type="ARBA" id="ARBA00022982"/>
    </source>
</evidence>
<evidence type="ECO:0000259" key="12">
    <source>
        <dbReference type="PROSITE" id="PS51656"/>
    </source>
</evidence>
<accession>A0A2G6E5P2</accession>
<keyword evidence="2 10" id="KW-0004">4Fe-4S</keyword>
<keyword evidence="1 10" id="KW-0813">Transport</keyword>
<protein>
    <recommendedName>
        <fullName evidence="10">Ion-translocating oxidoreductase complex subunit B</fullName>
        <ecNumber evidence="10">7.-.-.-</ecNumber>
    </recommendedName>
    <alternativeName>
        <fullName evidence="10">Rnf electron transport complex subunit B</fullName>
    </alternativeName>
</protein>
<dbReference type="PANTHER" id="PTHR43560:SF1">
    <property type="entry name" value="ION-TRANSLOCATING OXIDOREDUCTASE COMPLEX SUBUNIT B"/>
    <property type="match status" value="1"/>
</dbReference>
<keyword evidence="4 10" id="KW-0677">Repeat</keyword>
<feature type="binding site" evidence="10">
    <location>
        <position position="174"/>
    </location>
    <ligand>
        <name>[4Fe-4S] cluster</name>
        <dbReference type="ChEBI" id="CHEBI:49883"/>
        <label>3</label>
    </ligand>
</feature>
<organism evidence="13 14">
    <name type="scientific">candidate division KSB3 bacterium</name>
    <dbReference type="NCBI Taxonomy" id="2044937"/>
    <lineage>
        <taxon>Bacteria</taxon>
        <taxon>candidate division KSB3</taxon>
    </lineage>
</organism>
<evidence type="ECO:0000256" key="1">
    <source>
        <dbReference type="ARBA" id="ARBA00022448"/>
    </source>
</evidence>
<feature type="binding site" evidence="10">
    <location>
        <position position="181"/>
    </location>
    <ligand>
        <name>[4Fe-4S] cluster</name>
        <dbReference type="ChEBI" id="CHEBI:49883"/>
        <label>2</label>
    </ligand>
</feature>
<comment type="similarity">
    <text evidence="10">Belongs to the 4Fe4S bacterial-type ferredoxin family. RnfB subfamily.</text>
</comment>
<feature type="binding site" evidence="10">
    <location>
        <position position="151"/>
    </location>
    <ligand>
        <name>[4Fe-4S] cluster</name>
        <dbReference type="ChEBI" id="CHEBI:49883"/>
        <label>3</label>
    </ligand>
</feature>